<evidence type="ECO:0000313" key="2">
    <source>
        <dbReference type="EMBL" id="MEQ2295858.1"/>
    </source>
</evidence>
<dbReference type="EMBL" id="JAHRIP010039106">
    <property type="protein sequence ID" value="MEQ2295858.1"/>
    <property type="molecule type" value="Genomic_DNA"/>
</dbReference>
<keyword evidence="1" id="KW-0472">Membrane</keyword>
<keyword evidence="3" id="KW-1185">Reference proteome</keyword>
<reference evidence="2 3" key="1">
    <citation type="submission" date="2021-06" db="EMBL/GenBank/DDBJ databases">
        <authorList>
            <person name="Palmer J.M."/>
        </authorList>
    </citation>
    <scope>NUCLEOTIDE SEQUENCE [LARGE SCALE GENOMIC DNA]</scope>
    <source>
        <strain evidence="2 3">AS_MEX2019</strain>
        <tissue evidence="2">Muscle</tissue>
    </source>
</reference>
<comment type="caution">
    <text evidence="2">The sequence shown here is derived from an EMBL/GenBank/DDBJ whole genome shotgun (WGS) entry which is preliminary data.</text>
</comment>
<feature type="non-terminal residue" evidence="2">
    <location>
        <position position="146"/>
    </location>
</feature>
<keyword evidence="1" id="KW-1133">Transmembrane helix</keyword>
<sequence>QVDLGTRTQDSRAEDRCVSSTNGATRRSRCSCFEGGLDLFPVVCRPSFVPPAVLGCFSDINWTVRFRMAQLLDGAGKLSWVLLKSVLRFTFMFLNNCVAIPSYCLYLLLLQPLRICYSSAFWHIEGVMFKWLLAMVSSWGWISGYT</sequence>
<feature type="transmembrane region" description="Helical" evidence="1">
    <location>
        <begin position="86"/>
        <end position="109"/>
    </location>
</feature>
<organism evidence="2 3">
    <name type="scientific">Ameca splendens</name>
    <dbReference type="NCBI Taxonomy" id="208324"/>
    <lineage>
        <taxon>Eukaryota</taxon>
        <taxon>Metazoa</taxon>
        <taxon>Chordata</taxon>
        <taxon>Craniata</taxon>
        <taxon>Vertebrata</taxon>
        <taxon>Euteleostomi</taxon>
        <taxon>Actinopterygii</taxon>
        <taxon>Neopterygii</taxon>
        <taxon>Teleostei</taxon>
        <taxon>Neoteleostei</taxon>
        <taxon>Acanthomorphata</taxon>
        <taxon>Ovalentaria</taxon>
        <taxon>Atherinomorphae</taxon>
        <taxon>Cyprinodontiformes</taxon>
        <taxon>Goodeidae</taxon>
        <taxon>Ameca</taxon>
    </lineage>
</organism>
<accession>A0ABV0YPR0</accession>
<feature type="non-terminal residue" evidence="2">
    <location>
        <position position="1"/>
    </location>
</feature>
<evidence type="ECO:0000256" key="1">
    <source>
        <dbReference type="SAM" id="Phobius"/>
    </source>
</evidence>
<evidence type="ECO:0000313" key="3">
    <source>
        <dbReference type="Proteomes" id="UP001469553"/>
    </source>
</evidence>
<proteinExistence type="predicted"/>
<name>A0ABV0YPR0_9TELE</name>
<protein>
    <submittedName>
        <fullName evidence="2">Uncharacterized protein</fullName>
    </submittedName>
</protein>
<gene>
    <name evidence="2" type="ORF">AMECASPLE_018846</name>
</gene>
<feature type="transmembrane region" description="Helical" evidence="1">
    <location>
        <begin position="121"/>
        <end position="142"/>
    </location>
</feature>
<keyword evidence="1" id="KW-0812">Transmembrane</keyword>
<dbReference type="Proteomes" id="UP001469553">
    <property type="component" value="Unassembled WGS sequence"/>
</dbReference>